<keyword evidence="1" id="KW-0472">Membrane</keyword>
<feature type="transmembrane region" description="Helical" evidence="1">
    <location>
        <begin position="27"/>
        <end position="45"/>
    </location>
</feature>
<keyword evidence="3" id="KW-1185">Reference proteome</keyword>
<accession>A0ABT8D1U2</accession>
<reference evidence="3" key="1">
    <citation type="journal article" date="2019" name="Int. J. Syst. Evol. Microbiol.">
        <title>The Global Catalogue of Microorganisms (GCM) 10K type strain sequencing project: providing services to taxonomists for standard genome sequencing and annotation.</title>
        <authorList>
            <consortium name="The Broad Institute Genomics Platform"/>
            <consortium name="The Broad Institute Genome Sequencing Center for Infectious Disease"/>
            <person name="Wu L."/>
            <person name="Ma J."/>
        </authorList>
    </citation>
    <scope>NUCLEOTIDE SEQUENCE [LARGE SCALE GENOMIC DNA]</scope>
    <source>
        <strain evidence="3">CECT 7184</strain>
    </source>
</reference>
<dbReference type="EMBL" id="JAUFQU010000092">
    <property type="protein sequence ID" value="MDN3710505.1"/>
    <property type="molecule type" value="Genomic_DNA"/>
</dbReference>
<evidence type="ECO:0000256" key="1">
    <source>
        <dbReference type="SAM" id="Phobius"/>
    </source>
</evidence>
<dbReference type="RefSeq" id="WP_290365633.1">
    <property type="nucleotide sequence ID" value="NZ_JAUFQU010000092.1"/>
</dbReference>
<name>A0ABT8D1U2_9FLAO</name>
<protein>
    <submittedName>
        <fullName evidence="2">Uncharacterized protein</fullName>
    </submittedName>
</protein>
<keyword evidence="1" id="KW-0812">Transmembrane</keyword>
<dbReference type="Proteomes" id="UP001242368">
    <property type="component" value="Unassembled WGS sequence"/>
</dbReference>
<sequence>MSYCIILCFLLLKEVWNNQFKTAIMSLLIASSAFIIGFFSYKIVLKWLEFKLAAR</sequence>
<organism evidence="2 3">
    <name type="scientific">Paenimyroides ceti</name>
    <dbReference type="NCBI Taxonomy" id="395087"/>
    <lineage>
        <taxon>Bacteria</taxon>
        <taxon>Pseudomonadati</taxon>
        <taxon>Bacteroidota</taxon>
        <taxon>Flavobacteriia</taxon>
        <taxon>Flavobacteriales</taxon>
        <taxon>Flavobacteriaceae</taxon>
        <taxon>Paenimyroides</taxon>
    </lineage>
</organism>
<comment type="caution">
    <text evidence="2">The sequence shown here is derived from an EMBL/GenBank/DDBJ whole genome shotgun (WGS) entry which is preliminary data.</text>
</comment>
<keyword evidence="1" id="KW-1133">Transmembrane helix</keyword>
<gene>
    <name evidence="2" type="ORF">QW060_27300</name>
</gene>
<proteinExistence type="predicted"/>
<evidence type="ECO:0000313" key="2">
    <source>
        <dbReference type="EMBL" id="MDN3710505.1"/>
    </source>
</evidence>
<evidence type="ECO:0000313" key="3">
    <source>
        <dbReference type="Proteomes" id="UP001242368"/>
    </source>
</evidence>